<evidence type="ECO:0000313" key="27">
    <source>
        <dbReference type="Proteomes" id="UP000737018"/>
    </source>
</evidence>
<evidence type="ECO:0000256" key="2">
    <source>
        <dbReference type="ARBA" id="ARBA00004123"/>
    </source>
</evidence>
<dbReference type="CDD" id="cd05778">
    <property type="entry name" value="DNA_polB_zeta_exo"/>
    <property type="match status" value="1"/>
</dbReference>
<keyword evidence="9" id="KW-0227">DNA damage</keyword>
<feature type="domain" description="DNA-directed DNA polymerase family B exonuclease" evidence="23">
    <location>
        <begin position="1057"/>
        <end position="1182"/>
    </location>
</feature>
<dbReference type="GO" id="GO:0003677">
    <property type="term" value="F:DNA binding"/>
    <property type="evidence" value="ECO:0007669"/>
    <property type="project" value="UniProtKB-KW"/>
</dbReference>
<evidence type="ECO:0000256" key="21">
    <source>
        <dbReference type="SAM" id="MobiDB-lite"/>
    </source>
</evidence>
<evidence type="ECO:0000256" key="17">
    <source>
        <dbReference type="ARBA" id="ARBA00023242"/>
    </source>
</evidence>
<dbReference type="CDD" id="cd05534">
    <property type="entry name" value="POLBc_zeta"/>
    <property type="match status" value="1"/>
</dbReference>
<dbReference type="Pfam" id="PF24065">
    <property type="entry name" value="REV3_N"/>
    <property type="match status" value="1"/>
</dbReference>
<dbReference type="Pfam" id="PF14260">
    <property type="entry name" value="zf-C4pol"/>
    <property type="match status" value="1"/>
</dbReference>
<reference evidence="26" key="1">
    <citation type="submission" date="2020-03" db="EMBL/GenBank/DDBJ databases">
        <title>Castanea mollissima Vanexum genome sequencing.</title>
        <authorList>
            <person name="Staton M."/>
        </authorList>
    </citation>
    <scope>NUCLEOTIDE SEQUENCE</scope>
    <source>
        <tissue evidence="26">Leaf</tissue>
    </source>
</reference>
<evidence type="ECO:0000256" key="5">
    <source>
        <dbReference type="ARBA" id="ARBA00022679"/>
    </source>
</evidence>
<organism evidence="26 27">
    <name type="scientific">Castanea mollissima</name>
    <name type="common">Chinese chestnut</name>
    <dbReference type="NCBI Taxonomy" id="60419"/>
    <lineage>
        <taxon>Eukaryota</taxon>
        <taxon>Viridiplantae</taxon>
        <taxon>Streptophyta</taxon>
        <taxon>Embryophyta</taxon>
        <taxon>Tracheophyta</taxon>
        <taxon>Spermatophyta</taxon>
        <taxon>Magnoliopsida</taxon>
        <taxon>eudicotyledons</taxon>
        <taxon>Gunneridae</taxon>
        <taxon>Pentapetalae</taxon>
        <taxon>rosids</taxon>
        <taxon>fabids</taxon>
        <taxon>Fagales</taxon>
        <taxon>Fagaceae</taxon>
        <taxon>Castanea</taxon>
    </lineage>
</organism>
<keyword evidence="10 20" id="KW-0863">Zinc-finger</keyword>
<evidence type="ECO:0000256" key="12">
    <source>
        <dbReference type="ARBA" id="ARBA00022932"/>
    </source>
</evidence>
<evidence type="ECO:0000256" key="20">
    <source>
        <dbReference type="RuleBase" id="RU000442"/>
    </source>
</evidence>
<evidence type="ECO:0000259" key="23">
    <source>
        <dbReference type="Pfam" id="PF03104"/>
    </source>
</evidence>
<dbReference type="InterPro" id="IPR025687">
    <property type="entry name" value="Znf-C4pol"/>
</dbReference>
<evidence type="ECO:0000259" key="22">
    <source>
        <dbReference type="Pfam" id="PF00136"/>
    </source>
</evidence>
<dbReference type="EMBL" id="JRKL02002541">
    <property type="protein sequence ID" value="KAF3958520.1"/>
    <property type="molecule type" value="Genomic_DNA"/>
</dbReference>
<dbReference type="PRINTS" id="PR00106">
    <property type="entry name" value="DNAPOLB"/>
</dbReference>
<evidence type="ECO:0000256" key="19">
    <source>
        <dbReference type="ARBA" id="ARBA00066055"/>
    </source>
</evidence>
<keyword evidence="15 20" id="KW-0238">DNA-binding</keyword>
<dbReference type="InterPro" id="IPR006133">
    <property type="entry name" value="DNA-dir_DNA_pol_B_exonuc"/>
</dbReference>
<sequence>MADSQSDSNAFSVRIVSIDHYMAPPIHGLDLSYSSFQGGKVNEVPVIRIYGSTPAGQKTCLHIHGVLPYLYVPCADISLQPHEEGDAYTHAVSLALEKALKIDYNLYGMGHMHLSKMKFRHPVPDTFSPRKSNHIGQHKQHMDKLTCMPTDFQADPSCDTSLSSPIWISSTIPADWIWQLPSEFEASSRQDIYCNKRQSVCELEGDASIDDVLNQQFKNYSSLSQTRSEVKMVQSLVPIWEEYERTGMHEVIVPPDPSKPPPQDVLRTLSLGLEFENKLIELCGGAENSLTLTPFGKNVKLKQSMTSSTDEGNLVGRGHVNLNNIDGEPSKNAKEKEVIGSLSPQVSICEEDGLILTEGRDTSIKPLSIDEMRSSAIIESLDPKAADKEALSLLRWLATSQAVEDINSDDELVRETVLSPLLPATTIDKVLEKANLDYESESQKECQDILDSIDDLIDFEGLKERAFHCSDQNHSSISSSEKMIPQVDGSADDLISIPCAESTGNSSKTVMKHEFEGSSEYQSLQDFGARLTIKHKRKQSKWGSLPFSKVQKEKNDLEPVGLHMTDACVCETKDPVGTSFLAGNEAENCADSSLKNVDTDVHDLKESSPLVGCSVRDLMRRKRSHQVEPHEGGSGRTKKMLLEGEQREGLFLCPIKNDELDKIPIESLNLKKSLAGQQTNFCETYEVKAAHSDSSLYGKLPLLYSNDFSSQASRLKDGHSGSHEKVGDEVRIGANTTPVDFAATSPQVHTQAWTSKPKTIDSATSMGHSQIYNVKESRVTAMAIERFRQIDAVASSCLQTGLVECEVSGADCSMYGSGHKDEPSLGWVHDKSFENLAGTNASTESMDLQNQNCRGGKQLGDFVLSGFGSSESVVVNTQAKCTELIGMTFCKKPPIADWTDSAFENASFTLTISNPEEDNFDGPSGSSRGSNVESVEPSPLKASSLIGSQSSLPDDCEKAQSFFLDSSDKDMPESGSGSHVEPILDRLDHENPRNLNAERSAFGDGVTAIILGGGGIAKEKSCSDSSHDMSQISGPDGKSKPTPLSQSGFQDPASVGDGQQLTLLSIEVQAESRGDLRPDPRFDAINVVALAIQNDMDSIPEVYVLLHSKTEAFKRTLDGISACKMLVFSEEKYLLSHFMKIVRSFDPDIIMGWDIQGGSLGFLAERASYLGIGLLNNISRTPSETKIAAGDLDIPEKGIFDNLIPEQLNADPVILEDAIIEDEWGRTHASGVHVGGRIVLNVWRLMRGEVKLNMYTIEAVAEAVLRRKIPSFHHKVLTKWFSCGPGRGRFRCIEYFIDRARLNLEIMNQLDMINRTSELARVFGIDFFSVLSRGSQYRVESMLLRLAHTQNYLAISPGSQQVASQPAMECLPLVMEPESGFYVDPVVVLDFQSLYPSMMIAYNLCFSTCLGKVAPSKANTLGVSSFSPDPSVLQRVKNEILLTPNGVMYVSSKVCKGIMPRLLEEILSTRIMVKQAMKRLSPSQKILHRIFNARQLALKLIANVTYGYTAAGFSGRMPCAELADSIVQCGRSTLEKAISFVNAHDKWKAKVIYGDTDSLFVLLKGRTVKESFRIGNEIASAITAMNPNPVTLKMEKVYHPCFLLTKKRYVGYSYESPEQSEPVFDAKGIETVRRDTCGAVSKTLENSLRLFFEHQNTSELKAYLQRQWTRILSGRVSLQDFVFAKEVRLGTYCTRSSSSLPPAAIVATKAMRADPRAEPRYAERIPYVVIHGELGARLIDMVVDPLELLAMDSPFRLNDLYYINKQIIPALQRVFGLVGADLNQWFIEMPRPVREAFAKRPFSAPNAQRTRIDYYYLSKHCILCGELVQASAHICNQCLQKGASAAAAVIGRTSKLEGEMQHLAAICRHCGGGDWVVESGVKCTSLACSVFYERRKVQKELQSLSSVAADEGFYPKCMVEWF</sequence>
<dbReference type="Gene3D" id="1.10.132.60">
    <property type="entry name" value="DNA polymerase family B, C-terminal domain"/>
    <property type="match status" value="1"/>
</dbReference>
<feature type="compositionally biased region" description="Polar residues" evidence="21">
    <location>
        <begin position="924"/>
        <end position="933"/>
    </location>
</feature>
<dbReference type="SMART" id="SM00486">
    <property type="entry name" value="POLBc"/>
    <property type="match status" value="1"/>
</dbReference>
<dbReference type="Gene3D" id="3.90.1600.10">
    <property type="entry name" value="Palm domain of DNA polymerase"/>
    <property type="match status" value="1"/>
</dbReference>
<keyword evidence="17 20" id="KW-0539">Nucleus</keyword>
<dbReference type="PANTHER" id="PTHR45812">
    <property type="entry name" value="DNA POLYMERASE ZETA CATALYTIC SUBUNIT"/>
    <property type="match status" value="1"/>
</dbReference>
<dbReference type="InterPro" id="IPR017964">
    <property type="entry name" value="DNA-dir_DNA_pol_B_CS"/>
</dbReference>
<gene>
    <name evidence="26" type="ORF">CMV_016590</name>
</gene>
<feature type="region of interest" description="Disordered" evidence="21">
    <location>
        <begin position="913"/>
        <end position="953"/>
    </location>
</feature>
<dbReference type="GO" id="GO:0016035">
    <property type="term" value="C:zeta DNA polymerase complex"/>
    <property type="evidence" value="ECO:0007669"/>
    <property type="project" value="InterPro"/>
</dbReference>
<keyword evidence="4 20" id="KW-0004">4Fe-4S</keyword>
<dbReference type="InterPro" id="IPR036397">
    <property type="entry name" value="RNaseH_sf"/>
</dbReference>
<dbReference type="InterPro" id="IPR006172">
    <property type="entry name" value="DNA-dir_DNA_pol_B"/>
</dbReference>
<keyword evidence="8 20" id="KW-0479">Metal-binding</keyword>
<keyword evidence="12 20" id="KW-0239">DNA-directed DNA polymerase</keyword>
<keyword evidence="13 20" id="KW-0408">Iron</keyword>
<keyword evidence="14 20" id="KW-0411">Iron-sulfur</keyword>
<dbReference type="InterPro" id="IPR042087">
    <property type="entry name" value="DNA_pol_B_thumb"/>
</dbReference>
<dbReference type="SUPFAM" id="SSF56672">
    <property type="entry name" value="DNA/RNA polymerases"/>
    <property type="match status" value="1"/>
</dbReference>
<evidence type="ECO:0000256" key="18">
    <source>
        <dbReference type="ARBA" id="ARBA00049244"/>
    </source>
</evidence>
<dbReference type="OrthoDB" id="2414538at2759"/>
<proteinExistence type="inferred from homology"/>
<dbReference type="InterPro" id="IPR006134">
    <property type="entry name" value="DNA-dir_DNA_pol_B_multi_dom"/>
</dbReference>
<evidence type="ECO:0000256" key="16">
    <source>
        <dbReference type="ARBA" id="ARBA00023204"/>
    </source>
</evidence>
<dbReference type="InterPro" id="IPR023211">
    <property type="entry name" value="DNA_pol_palm_dom_sf"/>
</dbReference>
<dbReference type="GO" id="GO:0000166">
    <property type="term" value="F:nucleotide binding"/>
    <property type="evidence" value="ECO:0007669"/>
    <property type="project" value="InterPro"/>
</dbReference>
<keyword evidence="11 20" id="KW-0862">Zinc</keyword>
<dbReference type="PROSITE" id="PS00116">
    <property type="entry name" value="DNA_POLYMERASE_B"/>
    <property type="match status" value="1"/>
</dbReference>
<dbReference type="GO" id="GO:0000724">
    <property type="term" value="P:double-strand break repair via homologous recombination"/>
    <property type="evidence" value="ECO:0007669"/>
    <property type="project" value="TreeGrafter"/>
</dbReference>
<evidence type="ECO:0000256" key="4">
    <source>
        <dbReference type="ARBA" id="ARBA00022485"/>
    </source>
</evidence>
<evidence type="ECO:0000259" key="24">
    <source>
        <dbReference type="Pfam" id="PF14260"/>
    </source>
</evidence>
<accession>A0A8J4QZE7</accession>
<dbReference type="Pfam" id="PF03104">
    <property type="entry name" value="DNA_pol_B_exo1"/>
    <property type="match status" value="1"/>
</dbReference>
<evidence type="ECO:0000259" key="25">
    <source>
        <dbReference type="Pfam" id="PF24065"/>
    </source>
</evidence>
<keyword evidence="16" id="KW-0234">DNA repair</keyword>
<dbReference type="FunFam" id="3.30.420.10:FF:000082">
    <property type="entry name" value="DNA polymerase"/>
    <property type="match status" value="1"/>
</dbReference>
<evidence type="ECO:0000256" key="6">
    <source>
        <dbReference type="ARBA" id="ARBA00022695"/>
    </source>
</evidence>
<protein>
    <recommendedName>
        <fullName evidence="20">DNA polymerase</fullName>
        <ecNumber evidence="20">2.7.7.7</ecNumber>
    </recommendedName>
</protein>
<dbReference type="Gene3D" id="3.30.342.10">
    <property type="entry name" value="DNA Polymerase, chain B, domain 1"/>
    <property type="match status" value="1"/>
</dbReference>
<comment type="catalytic activity">
    <reaction evidence="18 20">
        <text>DNA(n) + a 2'-deoxyribonucleoside 5'-triphosphate = DNA(n+1) + diphosphate</text>
        <dbReference type="Rhea" id="RHEA:22508"/>
        <dbReference type="Rhea" id="RHEA-COMP:17339"/>
        <dbReference type="Rhea" id="RHEA-COMP:17340"/>
        <dbReference type="ChEBI" id="CHEBI:33019"/>
        <dbReference type="ChEBI" id="CHEBI:61560"/>
        <dbReference type="ChEBI" id="CHEBI:173112"/>
        <dbReference type="EC" id="2.7.7.7"/>
    </reaction>
</comment>
<keyword evidence="27" id="KW-1185">Reference proteome</keyword>
<keyword evidence="7 20" id="KW-0235">DNA replication</keyword>
<dbReference type="InterPro" id="IPR056447">
    <property type="entry name" value="REV3_N"/>
</dbReference>
<dbReference type="InterPro" id="IPR012337">
    <property type="entry name" value="RNaseH-like_sf"/>
</dbReference>
<dbReference type="InterPro" id="IPR030559">
    <property type="entry name" value="PolZ_Rev3"/>
</dbReference>
<dbReference type="Pfam" id="PF00136">
    <property type="entry name" value="DNA_pol_B"/>
    <property type="match status" value="1"/>
</dbReference>
<dbReference type="GO" id="GO:0051539">
    <property type="term" value="F:4 iron, 4 sulfur cluster binding"/>
    <property type="evidence" value="ECO:0007669"/>
    <property type="project" value="UniProtKB-KW"/>
</dbReference>
<dbReference type="Gene3D" id="1.10.287.690">
    <property type="entry name" value="Helix hairpin bin"/>
    <property type="match status" value="1"/>
</dbReference>
<feature type="region of interest" description="Disordered" evidence="21">
    <location>
        <begin position="1020"/>
        <end position="1054"/>
    </location>
</feature>
<evidence type="ECO:0000256" key="7">
    <source>
        <dbReference type="ARBA" id="ARBA00022705"/>
    </source>
</evidence>
<dbReference type="FunFam" id="1.10.132.60:FF:000007">
    <property type="entry name" value="DNA polymerase"/>
    <property type="match status" value="1"/>
</dbReference>
<feature type="domain" description="C4-type zinc-finger of DNA polymerase delta" evidence="24">
    <location>
        <begin position="1821"/>
        <end position="1894"/>
    </location>
</feature>
<dbReference type="Gene3D" id="3.30.420.10">
    <property type="entry name" value="Ribonuclease H-like superfamily/Ribonuclease H"/>
    <property type="match status" value="1"/>
</dbReference>
<name>A0A8J4QZE7_9ROSI</name>
<dbReference type="Proteomes" id="UP000737018">
    <property type="component" value="Unassembled WGS sequence"/>
</dbReference>
<comment type="subunit">
    <text evidence="19">Forms DNA polymerase zeta with REV7.</text>
</comment>
<evidence type="ECO:0000256" key="15">
    <source>
        <dbReference type="ARBA" id="ARBA00023125"/>
    </source>
</evidence>
<dbReference type="PANTHER" id="PTHR45812:SF1">
    <property type="entry name" value="DNA POLYMERASE ZETA CATALYTIC SUBUNIT"/>
    <property type="match status" value="1"/>
</dbReference>
<evidence type="ECO:0000313" key="26">
    <source>
        <dbReference type="EMBL" id="KAF3958520.1"/>
    </source>
</evidence>
<dbReference type="GO" id="GO:0042276">
    <property type="term" value="P:error-prone translesion synthesis"/>
    <property type="evidence" value="ECO:0007669"/>
    <property type="project" value="TreeGrafter"/>
</dbReference>
<evidence type="ECO:0000256" key="10">
    <source>
        <dbReference type="ARBA" id="ARBA00022771"/>
    </source>
</evidence>
<evidence type="ECO:0000256" key="14">
    <source>
        <dbReference type="ARBA" id="ARBA00023014"/>
    </source>
</evidence>
<dbReference type="InterPro" id="IPR043502">
    <property type="entry name" value="DNA/RNA_pol_sf"/>
</dbReference>
<feature type="domain" description="DNA polymerase zeta catalytic subunit N-terminal" evidence="25">
    <location>
        <begin position="11"/>
        <end position="64"/>
    </location>
</feature>
<evidence type="ECO:0000256" key="13">
    <source>
        <dbReference type="ARBA" id="ARBA00023004"/>
    </source>
</evidence>
<dbReference type="GO" id="GO:0006260">
    <property type="term" value="P:DNA replication"/>
    <property type="evidence" value="ECO:0007669"/>
    <property type="project" value="UniProtKB-KW"/>
</dbReference>
<evidence type="ECO:0000256" key="8">
    <source>
        <dbReference type="ARBA" id="ARBA00022723"/>
    </source>
</evidence>
<comment type="cofactor">
    <cofactor evidence="1 20">
        <name>[4Fe-4S] cluster</name>
        <dbReference type="ChEBI" id="CHEBI:49883"/>
    </cofactor>
</comment>
<keyword evidence="5 20" id="KW-0808">Transferase</keyword>
<dbReference type="GO" id="GO:0003887">
    <property type="term" value="F:DNA-directed DNA polymerase activity"/>
    <property type="evidence" value="ECO:0007669"/>
    <property type="project" value="UniProtKB-KW"/>
</dbReference>
<evidence type="ECO:0000256" key="3">
    <source>
        <dbReference type="ARBA" id="ARBA00005755"/>
    </source>
</evidence>
<evidence type="ECO:0000256" key="11">
    <source>
        <dbReference type="ARBA" id="ARBA00022833"/>
    </source>
</evidence>
<comment type="caution">
    <text evidence="26">The sequence shown here is derived from an EMBL/GenBank/DDBJ whole genome shotgun (WGS) entry which is preliminary data.</text>
</comment>
<dbReference type="GO" id="GO:0005634">
    <property type="term" value="C:nucleus"/>
    <property type="evidence" value="ECO:0007669"/>
    <property type="project" value="UniProtKB-SubCell"/>
</dbReference>
<dbReference type="FunFam" id="1.10.287.690:FF:000002">
    <property type="entry name" value="DNA polymerase zeta"/>
    <property type="match status" value="1"/>
</dbReference>
<dbReference type="GO" id="GO:0008270">
    <property type="term" value="F:zinc ion binding"/>
    <property type="evidence" value="ECO:0007669"/>
    <property type="project" value="UniProtKB-KW"/>
</dbReference>
<dbReference type="SUPFAM" id="SSF53098">
    <property type="entry name" value="Ribonuclease H-like"/>
    <property type="match status" value="1"/>
</dbReference>
<feature type="domain" description="DNA-directed DNA polymerase family B multifunctional" evidence="22">
    <location>
        <begin position="1327"/>
        <end position="1775"/>
    </location>
</feature>
<keyword evidence="6 20" id="KW-0548">Nucleotidyltransferase</keyword>
<evidence type="ECO:0000256" key="9">
    <source>
        <dbReference type="ARBA" id="ARBA00022763"/>
    </source>
</evidence>
<evidence type="ECO:0000256" key="1">
    <source>
        <dbReference type="ARBA" id="ARBA00001966"/>
    </source>
</evidence>
<comment type="similarity">
    <text evidence="3 20">Belongs to the DNA polymerase type-B family.</text>
</comment>
<dbReference type="EC" id="2.7.7.7" evidence="20"/>
<comment type="subcellular location">
    <subcellularLocation>
        <location evidence="2 20">Nucleus</location>
    </subcellularLocation>
</comment>